<proteinExistence type="predicted"/>
<accession>A0ACC2HW81</accession>
<comment type="caution">
    <text evidence="1">The sequence shown here is derived from an EMBL/GenBank/DDBJ whole genome shotgun (WGS) entry which is preliminary data.</text>
</comment>
<gene>
    <name evidence="1" type="ORF">OPT61_g9068</name>
</gene>
<evidence type="ECO:0000313" key="1">
    <source>
        <dbReference type="EMBL" id="KAJ8107145.1"/>
    </source>
</evidence>
<reference evidence="1" key="1">
    <citation type="submission" date="2022-11" db="EMBL/GenBank/DDBJ databases">
        <title>Genome Sequence of Boeremia exigua.</title>
        <authorList>
            <person name="Buettner E."/>
        </authorList>
    </citation>
    <scope>NUCLEOTIDE SEQUENCE</scope>
    <source>
        <strain evidence="1">CU02</strain>
    </source>
</reference>
<evidence type="ECO:0000313" key="2">
    <source>
        <dbReference type="Proteomes" id="UP001153331"/>
    </source>
</evidence>
<dbReference type="Proteomes" id="UP001153331">
    <property type="component" value="Unassembled WGS sequence"/>
</dbReference>
<keyword evidence="2" id="KW-1185">Reference proteome</keyword>
<name>A0ACC2HW81_9PLEO</name>
<dbReference type="EMBL" id="JAPHNI010000995">
    <property type="protein sequence ID" value="KAJ8107145.1"/>
    <property type="molecule type" value="Genomic_DNA"/>
</dbReference>
<sequence length="474" mass="47446">MLSSRLSGWSSSSMTSERLTSGCRDAQTAQLEGDGGVAQALELLLEEAVDVEGAVVEHFGRLAALGGEEHAAQGQVPLGGPLLLARLELAVVEEAAAVDRLAARVDGERQGADLGGADVEHDDGGGVGQQVDHADVVDAAVQALDLLLDVRQALPRQAAAVLGAVGVRVFDHLGRGGAARLVCAMGPVGPAGLLARLLAQGLEVDGDLELGQHDAGPRRLGKGGAVEGEAEAANVDAQAIFGGEGDAAQARVAQALDGHAGDDADEGEEHEAQQPASIDGRAARGLSGAAGARDVLGVCERRPAGHALVVGGSSAGAARASTRTRIRNGTRSARRLLDGSAGGEAACAGGDGRMPGEGGAHATTGGGAEAGSDRDGRFACAPVRGVFTACMHGACQPSWHPGSARPSGPCGPVRAPHSALHTQLNTPPSLHCIPGWLHPSRLTAMDCPALALAAEECTEPSCPPSTPHAAPAAA</sequence>
<organism evidence="1 2">
    <name type="scientific">Boeremia exigua</name>
    <dbReference type="NCBI Taxonomy" id="749465"/>
    <lineage>
        <taxon>Eukaryota</taxon>
        <taxon>Fungi</taxon>
        <taxon>Dikarya</taxon>
        <taxon>Ascomycota</taxon>
        <taxon>Pezizomycotina</taxon>
        <taxon>Dothideomycetes</taxon>
        <taxon>Pleosporomycetidae</taxon>
        <taxon>Pleosporales</taxon>
        <taxon>Pleosporineae</taxon>
        <taxon>Didymellaceae</taxon>
        <taxon>Boeremia</taxon>
    </lineage>
</organism>
<protein>
    <submittedName>
        <fullName evidence="1">Uncharacterized protein</fullName>
    </submittedName>
</protein>